<dbReference type="GeneID" id="11494247"/>
<dbReference type="eggNOG" id="ENOG502SAQZ">
    <property type="taxonomic scope" value="Eukaryota"/>
</dbReference>
<dbReference type="GO" id="GO:0050821">
    <property type="term" value="P:protein stabilization"/>
    <property type="evidence" value="ECO:0007669"/>
    <property type="project" value="EnsemblFungi"/>
</dbReference>
<evidence type="ECO:0000313" key="2">
    <source>
        <dbReference type="Proteomes" id="UP000000689"/>
    </source>
</evidence>
<dbReference type="GO" id="GO:0043022">
    <property type="term" value="F:ribosome binding"/>
    <property type="evidence" value="ECO:0007669"/>
    <property type="project" value="EnsemblFungi"/>
</dbReference>
<dbReference type="GO" id="GO:0061671">
    <property type="term" value="C:Cbp3p-Cbp6 complex"/>
    <property type="evidence" value="ECO:0007669"/>
    <property type="project" value="EnsemblFungi"/>
</dbReference>
<dbReference type="Proteomes" id="UP000000689">
    <property type="component" value="Chromosome 1"/>
</dbReference>
<dbReference type="STRING" id="1071378.G0W570"/>
<name>G0W570_NAUDC</name>
<dbReference type="RefSeq" id="XP_003668201.1">
    <property type="nucleotide sequence ID" value="XM_003668153.1"/>
</dbReference>
<dbReference type="InterPro" id="IPR037653">
    <property type="entry name" value="Cbp6"/>
</dbReference>
<dbReference type="PANTHER" id="PTHR28250:SF1">
    <property type="entry name" value="CYTOCHROME B PRE-MRNA-PROCESSING PROTEIN 6"/>
    <property type="match status" value="1"/>
</dbReference>
<dbReference type="KEGG" id="ndi:NDAI_0A08040"/>
<dbReference type="Pfam" id="PF20180">
    <property type="entry name" value="UQCC2_CBP6"/>
    <property type="match status" value="1"/>
</dbReference>
<keyword evidence="2" id="KW-1185">Reference proteome</keyword>
<dbReference type="GO" id="GO:0005761">
    <property type="term" value="C:mitochondrial ribosome"/>
    <property type="evidence" value="ECO:0007669"/>
    <property type="project" value="EnsemblFungi"/>
</dbReference>
<dbReference type="OrthoDB" id="2107880at2759"/>
<dbReference type="EMBL" id="HE580267">
    <property type="protein sequence ID" value="CCD22958.1"/>
    <property type="molecule type" value="Genomic_DNA"/>
</dbReference>
<dbReference type="GO" id="GO:0034551">
    <property type="term" value="P:mitochondrial respiratory chain complex III assembly"/>
    <property type="evidence" value="ECO:0007669"/>
    <property type="project" value="EnsemblFungi"/>
</dbReference>
<protein>
    <submittedName>
        <fullName evidence="1">Uncharacterized protein</fullName>
    </submittedName>
</protein>
<dbReference type="AlphaFoldDB" id="G0W570"/>
<evidence type="ECO:0000313" key="1">
    <source>
        <dbReference type="EMBL" id="CCD22958.1"/>
    </source>
</evidence>
<accession>G0W570</accession>
<reference evidence="1 2" key="1">
    <citation type="journal article" date="2011" name="Proc. Natl. Acad. Sci. U.S.A.">
        <title>Evolutionary erosion of yeast sex chromosomes by mating-type switching accidents.</title>
        <authorList>
            <person name="Gordon J.L."/>
            <person name="Armisen D."/>
            <person name="Proux-Wera E."/>
            <person name="Oheigeartaigh S.S."/>
            <person name="Byrne K.P."/>
            <person name="Wolfe K.H."/>
        </authorList>
    </citation>
    <scope>NUCLEOTIDE SEQUENCE [LARGE SCALE GENOMIC DNA]</scope>
    <source>
        <strain evidence="2">ATCC 10597 / BCRC 20456 / CBS 421 / NBRC 0211 / NRRL Y-12639</strain>
    </source>
</reference>
<organism evidence="1 2">
    <name type="scientific">Naumovozyma dairenensis (strain ATCC 10597 / BCRC 20456 / CBS 421 / NBRC 0211 / NRRL Y-12639)</name>
    <name type="common">Saccharomyces dairenensis</name>
    <dbReference type="NCBI Taxonomy" id="1071378"/>
    <lineage>
        <taxon>Eukaryota</taxon>
        <taxon>Fungi</taxon>
        <taxon>Dikarya</taxon>
        <taxon>Ascomycota</taxon>
        <taxon>Saccharomycotina</taxon>
        <taxon>Saccharomycetes</taxon>
        <taxon>Saccharomycetales</taxon>
        <taxon>Saccharomycetaceae</taxon>
        <taxon>Naumovozyma</taxon>
    </lineage>
</organism>
<proteinExistence type="predicted"/>
<dbReference type="HOGENOM" id="CLU_149479_0_0_1"/>
<sequence>MSKSQAVKDGAKQIIKILQEFPEDRIKHLASFKDIQTKRFQQIAGANVNNSNDNSIKNSKNPSVEDIKNLISSNPTSLALQKDLIKKMKNALQKDHFDEQSIQEQINSMNNLVSNKYKNYYKLGDKLYKPAGNPTYYQRIMDELQGKKKETLLSAARTVIFGK</sequence>
<dbReference type="GO" id="GO:0070131">
    <property type="term" value="P:positive regulation of mitochondrial translation"/>
    <property type="evidence" value="ECO:0007669"/>
    <property type="project" value="EnsemblFungi"/>
</dbReference>
<gene>
    <name evidence="1" type="primary">NDAI0A08040</name>
    <name evidence="1" type="ordered locus">NDAI_0A08040</name>
</gene>
<dbReference type="OMA" id="PRYYDRI"/>
<dbReference type="PANTHER" id="PTHR28250">
    <property type="entry name" value="CYTOCHROME B PRE-MRNA-PROCESSING PROTEIN 6"/>
    <property type="match status" value="1"/>
</dbReference>